<feature type="domain" description="Receptor L-domain" evidence="2">
    <location>
        <begin position="204"/>
        <end position="310"/>
    </location>
</feature>
<dbReference type="SUPFAM" id="SSF52058">
    <property type="entry name" value="L domain-like"/>
    <property type="match status" value="3"/>
</dbReference>
<sequence length="431" mass="49616">MYFLLCFILFIPFILSDFAYDLEKLTLTHKCDLQCTFNHSEITSKTTEFFPTNCETVCGILTFNSNTDMSPSQLKQLFKNLRTLSGGLRFENTNLTNLSVFYEKPGCKFCTDFKFNCKTFGLSVINNSVLKNADIFHKFELETDEQSKECAVRFENNTKLDARDLCEYDPFGKLFSVIFRGNSKDCGCRGDQITADSMKKLRKCSVIFTLNLTNISKFDADFLDLSRIYEVRGLVEIRGTDVTNLSFLKKLEEIRSNNGVTHENVLFNIRDNPNMTTFGMPVLNILSDETKGPFIMNLENLHPDFCLTFHEMIGFLDAQVYFKNIHANYCLDGVSFSESLCQFFNMSSLPEKCTYIYGNVEINAGDEEYVYKLSYVSDIYGSLSIKNTILKDLNFLSRLMYIALLEENRYVIQIISNPFLYKARLPMISVR</sequence>
<dbReference type="EMBL" id="BX284602">
    <property type="protein sequence ID" value="CCD72785.1"/>
    <property type="molecule type" value="Genomic_DNA"/>
</dbReference>
<dbReference type="FunCoup" id="Q9U8C9">
    <property type="interactions" value="1"/>
</dbReference>
<dbReference type="PANTHER" id="PTHR21662:SF6">
    <property type="entry name" value="RECEPTOR L-DOMAIN DOMAIN-CONTAINING PROTEIN"/>
    <property type="match status" value="1"/>
</dbReference>
<dbReference type="OMA" id="KNIHANY"/>
<dbReference type="RefSeq" id="NP_494407.3">
    <property type="nucleotide sequence ID" value="NM_062006.3"/>
</dbReference>
<keyword evidence="3" id="KW-0675">Receptor</keyword>
<dbReference type="KEGG" id="cel:CELE_T11F1.6"/>
<evidence type="ECO:0000313" key="3">
    <source>
        <dbReference type="EMBL" id="CCD72785.1"/>
    </source>
</evidence>
<dbReference type="Proteomes" id="UP000001940">
    <property type="component" value="Chromosome II"/>
</dbReference>
<dbReference type="UCSC" id="T11F1.6">
    <property type="organism name" value="c. elegans"/>
</dbReference>
<dbReference type="GeneID" id="188413"/>
<reference evidence="3 4" key="1">
    <citation type="journal article" date="1998" name="Science">
        <title>Genome sequence of the nematode C. elegans: a platform for investigating biology.</title>
        <authorList>
            <consortium name="The C. elegans sequencing consortium"/>
            <person name="Sulson J.E."/>
            <person name="Waterston R."/>
        </authorList>
    </citation>
    <scope>NUCLEOTIDE SEQUENCE [LARGE SCALE GENOMIC DNA]</scope>
    <source>
        <strain evidence="3 4">Bristol N2</strain>
    </source>
</reference>
<dbReference type="HOGENOM" id="CLU_028064_2_0_1"/>
<proteinExistence type="predicted"/>
<dbReference type="PhylomeDB" id="Q9U8C9"/>
<evidence type="ECO:0000259" key="2">
    <source>
        <dbReference type="Pfam" id="PF01030"/>
    </source>
</evidence>
<feature type="signal peptide" evidence="1">
    <location>
        <begin position="1"/>
        <end position="16"/>
    </location>
</feature>
<name>Q9U8C9_CAEEL</name>
<organism evidence="3 4">
    <name type="scientific">Caenorhabditis elegans</name>
    <dbReference type="NCBI Taxonomy" id="6239"/>
    <lineage>
        <taxon>Eukaryota</taxon>
        <taxon>Metazoa</taxon>
        <taxon>Ecdysozoa</taxon>
        <taxon>Nematoda</taxon>
        <taxon>Chromadorea</taxon>
        <taxon>Rhabditida</taxon>
        <taxon>Rhabditina</taxon>
        <taxon>Rhabditomorpha</taxon>
        <taxon>Rhabditoidea</taxon>
        <taxon>Rhabditidae</taxon>
        <taxon>Peloderinae</taxon>
        <taxon>Caenorhabditis</taxon>
    </lineage>
</organism>
<dbReference type="eggNOG" id="ENOG502TGRV">
    <property type="taxonomic scope" value="Eukaryota"/>
</dbReference>
<protein>
    <submittedName>
        <fullName evidence="3">Receptor L-domain domain-containing protein</fullName>
    </submittedName>
</protein>
<dbReference type="AGR" id="WB:WBGene00020430"/>
<gene>
    <name evidence="3 5" type="primary">irld-49</name>
    <name evidence="3" type="ORF">CELE_T11F1.6</name>
    <name evidence="5" type="ORF">T11F1.6</name>
</gene>
<feature type="domain" description="Receptor L-domain" evidence="2">
    <location>
        <begin position="352"/>
        <end position="427"/>
    </location>
</feature>
<accession>Q9U8C9</accession>
<dbReference type="InterPro" id="IPR036941">
    <property type="entry name" value="Rcpt_L-dom_sf"/>
</dbReference>
<dbReference type="PaxDb" id="6239-T11F1.6"/>
<dbReference type="InParanoid" id="Q9U8C9"/>
<keyword evidence="1" id="KW-0732">Signal</keyword>
<dbReference type="InterPro" id="IPR053079">
    <property type="entry name" value="SPS2_domain"/>
</dbReference>
<evidence type="ECO:0000313" key="4">
    <source>
        <dbReference type="Proteomes" id="UP000001940"/>
    </source>
</evidence>
<evidence type="ECO:0000256" key="1">
    <source>
        <dbReference type="SAM" id="SignalP"/>
    </source>
</evidence>
<dbReference type="OrthoDB" id="5861701at2759"/>
<dbReference type="InterPro" id="IPR000494">
    <property type="entry name" value="Rcpt_L-dom"/>
</dbReference>
<dbReference type="WormBase" id="T11F1.6">
    <property type="protein sequence ID" value="CE36893"/>
    <property type="gene ID" value="WBGene00020430"/>
    <property type="gene designation" value="irld-49"/>
</dbReference>
<evidence type="ECO:0000313" key="5">
    <source>
        <dbReference type="WormBase" id="T11F1.6"/>
    </source>
</evidence>
<dbReference type="SMR" id="Q9U8C9"/>
<dbReference type="CTD" id="188413"/>
<dbReference type="Gene3D" id="3.80.20.20">
    <property type="entry name" value="Receptor L-domain"/>
    <property type="match status" value="3"/>
</dbReference>
<feature type="chain" id="PRO_5004335141" evidence="1">
    <location>
        <begin position="17"/>
        <end position="431"/>
    </location>
</feature>
<keyword evidence="4" id="KW-1185">Reference proteome</keyword>
<dbReference type="PANTHER" id="PTHR21662">
    <property type="entry name" value="RECEPTOR PROTEIN-TYROSINE KINASE"/>
    <property type="match status" value="1"/>
</dbReference>
<dbReference type="AlphaFoldDB" id="Q9U8C9"/>
<dbReference type="Pfam" id="PF01030">
    <property type="entry name" value="Recep_L_domain"/>
    <property type="match status" value="2"/>
</dbReference>